<dbReference type="EMBL" id="CAXLJM020000053">
    <property type="protein sequence ID" value="CAL8116953.1"/>
    <property type="molecule type" value="Genomic_DNA"/>
</dbReference>
<feature type="domain" description="Gfo/Idh/MocA-like oxidoreductase N-terminal" evidence="11">
    <location>
        <begin position="5"/>
        <end position="122"/>
    </location>
</feature>
<evidence type="ECO:0000256" key="8">
    <source>
        <dbReference type="ARBA" id="ARBA00043025"/>
    </source>
</evidence>
<dbReference type="InterPro" id="IPR055170">
    <property type="entry name" value="GFO_IDH_MocA-like_dom"/>
</dbReference>
<comment type="catalytic activity">
    <reaction evidence="9">
        <text>(1R,2R)-1,2-dihydrobenzene-1,2-diol + NADP(+) = catechol + NADPH + H(+)</text>
        <dbReference type="Rhea" id="RHEA:16729"/>
        <dbReference type="ChEBI" id="CHEBI:10702"/>
        <dbReference type="ChEBI" id="CHEBI:15378"/>
        <dbReference type="ChEBI" id="CHEBI:18135"/>
        <dbReference type="ChEBI" id="CHEBI:57783"/>
        <dbReference type="ChEBI" id="CHEBI:58349"/>
        <dbReference type="EC" id="1.3.1.20"/>
    </reaction>
</comment>
<organism evidence="13 14">
    <name type="scientific">Orchesella dallaii</name>
    <dbReference type="NCBI Taxonomy" id="48710"/>
    <lineage>
        <taxon>Eukaryota</taxon>
        <taxon>Metazoa</taxon>
        <taxon>Ecdysozoa</taxon>
        <taxon>Arthropoda</taxon>
        <taxon>Hexapoda</taxon>
        <taxon>Collembola</taxon>
        <taxon>Entomobryomorpha</taxon>
        <taxon>Entomobryoidea</taxon>
        <taxon>Orchesellidae</taxon>
        <taxon>Orchesellinae</taxon>
        <taxon>Orchesella</taxon>
    </lineage>
</organism>
<dbReference type="Pfam" id="PF22725">
    <property type="entry name" value="GFO_IDH_MocA_C3"/>
    <property type="match status" value="1"/>
</dbReference>
<dbReference type="Gene3D" id="3.30.360.10">
    <property type="entry name" value="Dihydrodipicolinate Reductase, domain 2"/>
    <property type="match status" value="1"/>
</dbReference>
<dbReference type="EC" id="1.1.1.179" evidence="4"/>
<name>A0ABP1R5T6_9HEXA</name>
<accession>A0ABP1R5T6</accession>
<reference evidence="13 14" key="1">
    <citation type="submission" date="2024-08" db="EMBL/GenBank/DDBJ databases">
        <authorList>
            <person name="Cucini C."/>
            <person name="Frati F."/>
        </authorList>
    </citation>
    <scope>NUCLEOTIDE SEQUENCE [LARGE SCALE GENOMIC DNA]</scope>
</reference>
<proteinExistence type="inferred from homology"/>
<dbReference type="SUPFAM" id="SSF51735">
    <property type="entry name" value="NAD(P)-binding Rossmann-fold domains"/>
    <property type="match status" value="1"/>
</dbReference>
<evidence type="ECO:0000256" key="7">
    <source>
        <dbReference type="ARBA" id="ARBA00042988"/>
    </source>
</evidence>
<evidence type="ECO:0000256" key="6">
    <source>
        <dbReference type="ARBA" id="ARBA00042926"/>
    </source>
</evidence>
<evidence type="ECO:0000256" key="2">
    <source>
        <dbReference type="ARBA" id="ARBA00023002"/>
    </source>
</evidence>
<evidence type="ECO:0000313" key="13">
    <source>
        <dbReference type="EMBL" id="CAL8116953.1"/>
    </source>
</evidence>
<dbReference type="InterPro" id="IPR036291">
    <property type="entry name" value="NAD(P)-bd_dom_sf"/>
</dbReference>
<comment type="catalytic activity">
    <reaction evidence="10">
        <text>D-xylose + NADP(+) = D-xylono-1,5-lactone + NADPH + H(+)</text>
        <dbReference type="Rhea" id="RHEA:22000"/>
        <dbReference type="ChEBI" id="CHEBI:15378"/>
        <dbReference type="ChEBI" id="CHEBI:15867"/>
        <dbReference type="ChEBI" id="CHEBI:53455"/>
        <dbReference type="ChEBI" id="CHEBI:57783"/>
        <dbReference type="ChEBI" id="CHEBI:58349"/>
        <dbReference type="EC" id="1.1.1.179"/>
    </reaction>
</comment>
<dbReference type="EC" id="1.3.1.20" evidence="3"/>
<evidence type="ECO:0000256" key="10">
    <source>
        <dbReference type="ARBA" id="ARBA00049233"/>
    </source>
</evidence>
<comment type="similarity">
    <text evidence="1">Belongs to the Gfo/Idh/MocA family.</text>
</comment>
<gene>
    <name evidence="13" type="ORF">ODALV1_LOCUS17464</name>
</gene>
<dbReference type="SUPFAM" id="SSF55347">
    <property type="entry name" value="Glyceraldehyde-3-phosphate dehydrogenase-like, C-terminal domain"/>
    <property type="match status" value="1"/>
</dbReference>
<evidence type="ECO:0000259" key="11">
    <source>
        <dbReference type="Pfam" id="PF01408"/>
    </source>
</evidence>
<dbReference type="PANTHER" id="PTHR22604">
    <property type="entry name" value="OXIDOREDUCTASES"/>
    <property type="match status" value="1"/>
</dbReference>
<evidence type="ECO:0000259" key="12">
    <source>
        <dbReference type="Pfam" id="PF22725"/>
    </source>
</evidence>
<evidence type="ECO:0000256" key="1">
    <source>
        <dbReference type="ARBA" id="ARBA00010928"/>
    </source>
</evidence>
<keyword evidence="2" id="KW-0560">Oxidoreductase</keyword>
<keyword evidence="14" id="KW-1185">Reference proteome</keyword>
<evidence type="ECO:0000256" key="3">
    <source>
        <dbReference type="ARBA" id="ARBA00038853"/>
    </source>
</evidence>
<comment type="caution">
    <text evidence="13">The sequence shown here is derived from an EMBL/GenBank/DDBJ whole genome shotgun (WGS) entry which is preliminary data.</text>
</comment>
<protein>
    <recommendedName>
        <fullName evidence="5">Trans-1,2-dihydrobenzene-1,2-diol dehydrogenase</fullName>
        <ecNumber evidence="4">1.1.1.179</ecNumber>
        <ecNumber evidence="3">1.3.1.20</ecNumber>
    </recommendedName>
    <alternativeName>
        <fullName evidence="8">D-xylose 1-dehydrogenase</fullName>
    </alternativeName>
    <alternativeName>
        <fullName evidence="7">D-xylose-NADP dehydrogenase</fullName>
    </alternativeName>
    <alternativeName>
        <fullName evidence="6">Dimeric dihydrodiol dehydrogenase</fullName>
    </alternativeName>
</protein>
<evidence type="ECO:0000256" key="4">
    <source>
        <dbReference type="ARBA" id="ARBA00038984"/>
    </source>
</evidence>
<dbReference type="InterPro" id="IPR050984">
    <property type="entry name" value="Gfo/Idh/MocA_domain"/>
</dbReference>
<feature type="domain" description="GFO/IDH/MocA-like oxidoreductase" evidence="12">
    <location>
        <begin position="133"/>
        <end position="247"/>
    </location>
</feature>
<dbReference type="Proteomes" id="UP001642540">
    <property type="component" value="Unassembled WGS sequence"/>
</dbReference>
<sequence length="333" mass="36693">MGPLRWGILSAGKISHDFAVGTYALPPTEHQVVAVAARSLESAQKFAKTHSLPNAYGSYEELVNNPDIDVVYVGSVNPQHLPLVKLALNNGKHVLCEKPLAMNVKETKELIALSKSKNLFLMEAIWTRFFPAYQELKKRIDNGSLGDVLQVVVQFGVLISEVDRLKLKELGGGTVLDLGVYCVQFAELVFGERPLKVISGGHMNANGVDESSSTTLVFSNGRTATLLTHARVELPNEAVVFGTKKTIKMRSPFWCTTELEEVGGKVETFPLPEEKMKTNFTNSVGLHYQCKAVRNSILKGQIECDVVSHEKSLIIAEIMESIRKQIGVVYPQD</sequence>
<dbReference type="InterPro" id="IPR000683">
    <property type="entry name" value="Gfo/Idh/MocA-like_OxRdtase_N"/>
</dbReference>
<dbReference type="Gene3D" id="3.40.50.720">
    <property type="entry name" value="NAD(P)-binding Rossmann-like Domain"/>
    <property type="match status" value="1"/>
</dbReference>
<evidence type="ECO:0000256" key="9">
    <source>
        <dbReference type="ARBA" id="ARBA00047423"/>
    </source>
</evidence>
<dbReference type="PANTHER" id="PTHR22604:SF105">
    <property type="entry name" value="TRANS-1,2-DIHYDROBENZENE-1,2-DIOL DEHYDROGENASE"/>
    <property type="match status" value="1"/>
</dbReference>
<evidence type="ECO:0000313" key="14">
    <source>
        <dbReference type="Proteomes" id="UP001642540"/>
    </source>
</evidence>
<evidence type="ECO:0000256" key="5">
    <source>
        <dbReference type="ARBA" id="ARBA00040603"/>
    </source>
</evidence>
<dbReference type="Pfam" id="PF01408">
    <property type="entry name" value="GFO_IDH_MocA"/>
    <property type="match status" value="1"/>
</dbReference>